<dbReference type="SUPFAM" id="SSF53335">
    <property type="entry name" value="S-adenosyl-L-methionine-dependent methyltransferases"/>
    <property type="match status" value="1"/>
</dbReference>
<accession>A0A8H7VMI2</accession>
<proteinExistence type="predicted"/>
<dbReference type="PANTHER" id="PTHR43861:SF1">
    <property type="entry name" value="TRANS-ACONITATE 2-METHYLTRANSFERASE"/>
    <property type="match status" value="1"/>
</dbReference>
<dbReference type="InterPro" id="IPR013216">
    <property type="entry name" value="Methyltransf_11"/>
</dbReference>
<organism evidence="2 3">
    <name type="scientific">Circinella minor</name>
    <dbReference type="NCBI Taxonomy" id="1195481"/>
    <lineage>
        <taxon>Eukaryota</taxon>
        <taxon>Fungi</taxon>
        <taxon>Fungi incertae sedis</taxon>
        <taxon>Mucoromycota</taxon>
        <taxon>Mucoromycotina</taxon>
        <taxon>Mucoromycetes</taxon>
        <taxon>Mucorales</taxon>
        <taxon>Lichtheimiaceae</taxon>
        <taxon>Circinella</taxon>
    </lineage>
</organism>
<evidence type="ECO:0000313" key="3">
    <source>
        <dbReference type="Proteomes" id="UP000646827"/>
    </source>
</evidence>
<dbReference type="Gene3D" id="3.40.50.150">
    <property type="entry name" value="Vaccinia Virus protein VP39"/>
    <property type="match status" value="1"/>
</dbReference>
<evidence type="ECO:0000313" key="2">
    <source>
        <dbReference type="EMBL" id="KAG2226100.1"/>
    </source>
</evidence>
<dbReference type="Pfam" id="PF08241">
    <property type="entry name" value="Methyltransf_11"/>
    <property type="match status" value="1"/>
</dbReference>
<dbReference type="Proteomes" id="UP000646827">
    <property type="component" value="Unassembled WGS sequence"/>
</dbReference>
<dbReference type="PANTHER" id="PTHR43861">
    <property type="entry name" value="TRANS-ACONITATE 2-METHYLTRANSFERASE-RELATED"/>
    <property type="match status" value="1"/>
</dbReference>
<dbReference type="CDD" id="cd02440">
    <property type="entry name" value="AdoMet_MTases"/>
    <property type="match status" value="1"/>
</dbReference>
<reference evidence="2 3" key="1">
    <citation type="submission" date="2020-12" db="EMBL/GenBank/DDBJ databases">
        <title>Metabolic potential, ecology and presence of endohyphal bacteria is reflected in genomic diversity of Mucoromycotina.</title>
        <authorList>
            <person name="Muszewska A."/>
            <person name="Okrasinska A."/>
            <person name="Steczkiewicz K."/>
            <person name="Drgas O."/>
            <person name="Orlowska M."/>
            <person name="Perlinska-Lenart U."/>
            <person name="Aleksandrzak-Piekarczyk T."/>
            <person name="Szatraj K."/>
            <person name="Zielenkiewicz U."/>
            <person name="Pilsyk S."/>
            <person name="Malc E."/>
            <person name="Mieczkowski P."/>
            <person name="Kruszewska J.S."/>
            <person name="Biernat P."/>
            <person name="Pawlowska J."/>
        </authorList>
    </citation>
    <scope>NUCLEOTIDE SEQUENCE [LARGE SCALE GENOMIC DNA]</scope>
    <source>
        <strain evidence="2 3">CBS 142.35</strain>
    </source>
</reference>
<dbReference type="OrthoDB" id="6329284at2759"/>
<name>A0A8H7VMI2_9FUNG</name>
<protein>
    <recommendedName>
        <fullName evidence="1">Methyltransferase type 11 domain-containing protein</fullName>
    </recommendedName>
</protein>
<dbReference type="InterPro" id="IPR029063">
    <property type="entry name" value="SAM-dependent_MTases_sf"/>
</dbReference>
<gene>
    <name evidence="2" type="ORF">INT45_011717</name>
</gene>
<feature type="domain" description="Methyltransferase type 11" evidence="1">
    <location>
        <begin position="43"/>
        <end position="139"/>
    </location>
</feature>
<sequence length="264" mass="29986">MSEQQQEKDHWSASNYDTHASFVPKLGNIILNKLDAQPSERILDFGCGDGVLTEQLAKKCHTVVGIDASADMINKAKSLGSGIAYHVVDGHYLNTWFDQQEKQEPFDAVFSNATLHWLKEPVKAIQGIHHVLKPNGRFVAEMGGFMNCGEVHTGLITALNRRGYDGKALSPWYFPSEIEYAKLLEENGFNVDSIELVPRMTQLNTDVAGWLTTFGFSFLKVLKTEEERQEVISEIMEHLRPGYQREDGKWFIMYVRLRVIAHKK</sequence>
<keyword evidence="3" id="KW-1185">Reference proteome</keyword>
<dbReference type="EMBL" id="JAEPRB010000020">
    <property type="protein sequence ID" value="KAG2226100.1"/>
    <property type="molecule type" value="Genomic_DNA"/>
</dbReference>
<evidence type="ECO:0000259" key="1">
    <source>
        <dbReference type="Pfam" id="PF08241"/>
    </source>
</evidence>
<dbReference type="AlphaFoldDB" id="A0A8H7VMI2"/>
<dbReference type="GO" id="GO:0008757">
    <property type="term" value="F:S-adenosylmethionine-dependent methyltransferase activity"/>
    <property type="evidence" value="ECO:0007669"/>
    <property type="project" value="InterPro"/>
</dbReference>
<comment type="caution">
    <text evidence="2">The sequence shown here is derived from an EMBL/GenBank/DDBJ whole genome shotgun (WGS) entry which is preliminary data.</text>
</comment>